<dbReference type="RefSeq" id="WP_102521430.1">
    <property type="nucleotide sequence ID" value="NZ_LT960611.1"/>
</dbReference>
<keyword evidence="3" id="KW-0732">Signal</keyword>
<keyword evidence="2" id="KW-1133">Transmembrane helix</keyword>
<dbReference type="EMBL" id="LT960611">
    <property type="protein sequence ID" value="SON48619.1"/>
    <property type="molecule type" value="Genomic_DNA"/>
</dbReference>
<evidence type="ECO:0000256" key="1">
    <source>
        <dbReference type="SAM" id="Coils"/>
    </source>
</evidence>
<evidence type="ECO:0000256" key="2">
    <source>
        <dbReference type="SAM" id="Phobius"/>
    </source>
</evidence>
<feature type="chain" id="PRO_5014673440" evidence="3">
    <location>
        <begin position="19"/>
        <end position="468"/>
    </location>
</feature>
<dbReference type="OrthoDB" id="5896027at2"/>
<evidence type="ECO:0000313" key="4">
    <source>
        <dbReference type="EMBL" id="SON48619.1"/>
    </source>
</evidence>
<proteinExistence type="predicted"/>
<feature type="signal peptide" evidence="3">
    <location>
        <begin position="1"/>
        <end position="18"/>
    </location>
</feature>
<feature type="transmembrane region" description="Helical" evidence="2">
    <location>
        <begin position="448"/>
        <end position="466"/>
    </location>
</feature>
<feature type="coiled-coil region" evidence="1">
    <location>
        <begin position="322"/>
        <end position="349"/>
    </location>
</feature>
<dbReference type="KEGG" id="vta:A0640"/>
<protein>
    <submittedName>
        <fullName evidence="4">Uncharacterized protein</fullName>
    </submittedName>
</protein>
<evidence type="ECO:0000313" key="5">
    <source>
        <dbReference type="Proteomes" id="UP000235828"/>
    </source>
</evidence>
<dbReference type="AlphaFoldDB" id="A0A2N8Z9M9"/>
<organism evidence="4 5">
    <name type="scientific">Vibrio tapetis subsp. tapetis</name>
    <dbReference type="NCBI Taxonomy" id="1671868"/>
    <lineage>
        <taxon>Bacteria</taxon>
        <taxon>Pseudomonadati</taxon>
        <taxon>Pseudomonadota</taxon>
        <taxon>Gammaproteobacteria</taxon>
        <taxon>Vibrionales</taxon>
        <taxon>Vibrionaceae</taxon>
        <taxon>Vibrio</taxon>
    </lineage>
</organism>
<evidence type="ECO:0000256" key="3">
    <source>
        <dbReference type="SAM" id="SignalP"/>
    </source>
</evidence>
<gene>
    <name evidence="4" type="ORF">VTAP4600_A0640</name>
</gene>
<accession>A0A2N8Z9M9</accession>
<keyword evidence="2" id="KW-0472">Membrane</keyword>
<reference evidence="4 5" key="1">
    <citation type="submission" date="2017-10" db="EMBL/GenBank/DDBJ databases">
        <authorList>
            <person name="Banno H."/>
            <person name="Chua N.-H."/>
        </authorList>
    </citation>
    <scope>NUCLEOTIDE SEQUENCE [LARGE SCALE GENOMIC DNA]</scope>
    <source>
        <strain evidence="4">Vibrio tapetis CECT4600</strain>
    </source>
</reference>
<name>A0A2N8Z9M9_9VIBR</name>
<keyword evidence="1" id="KW-0175">Coiled coil</keyword>
<keyword evidence="2" id="KW-0812">Transmembrane</keyword>
<dbReference type="Proteomes" id="UP000235828">
    <property type="component" value="Chromosome A"/>
</dbReference>
<sequence>MARFLIILAFLFTSLSHAAVVNECPSGEVKNHAGVCEQYCSFKKNINSEVSLSWSKLVYGDDVKSACYARGYVACKLKATGAVQIEVSSHLNIRDFTWTGETCPFGESGEFYGGNVDGCVIEPGSTSCWDENPLPTPDPKPPTTIDCTGDNCNSLLSSHVWQAVNDYDDYADKTLNMMAAELGRRGQLNTKLSNLQALINNVGVKTSNAISDVTNLTGQMVSDTNETMITKMNAIASDVKSSTTAVSQSLADLSTKTDVNRQTVTLMQALQKGGDDAQLKSIDSKLRSVKDSLNDISNYERTEQKGLLKFIRKNTDGIKKNVNKVNNNLNNTNKKLDAINESNNDIANKTQQLIDELSVAGGHIPKSNIVIDDNTFITDTMRSKVKADIEQLELDYSNKIKEFKSEFDFKAELKNGGFKEHKLDLFVNGETHSFSSAVFVGLVDNANYIAAIIMFIAAMAGIKVIMKG</sequence>
<keyword evidence="5" id="KW-1185">Reference proteome</keyword>